<comment type="caution">
    <text evidence="6">The sequence shown here is derived from an EMBL/GenBank/DDBJ whole genome shotgun (WGS) entry which is preliminary data.</text>
</comment>
<dbReference type="PIRSF" id="PIRSF036625">
    <property type="entry name" value="GAF_ANTAR"/>
    <property type="match status" value="1"/>
</dbReference>
<dbReference type="InterPro" id="IPR005561">
    <property type="entry name" value="ANTAR"/>
</dbReference>
<keyword evidence="3" id="KW-0805">Transcription regulation</keyword>
<dbReference type="InterPro" id="IPR003018">
    <property type="entry name" value="GAF"/>
</dbReference>
<keyword evidence="4" id="KW-0804">Transcription</keyword>
<proteinExistence type="predicted"/>
<dbReference type="GO" id="GO:0003723">
    <property type="term" value="F:RNA binding"/>
    <property type="evidence" value="ECO:0007669"/>
    <property type="project" value="InterPro"/>
</dbReference>
<sequence>MEQQQNVVDVTRRLAEALVPGDLDSTLAQVTAAAVEVLPDVDYASITIKRSDGRLETVAPTDDLLKPLDKAQYELREGPCYYAATKSVHITSPDLAADQRFPKYAAIAVAAGIHAQAGLQLFDNEASQGALNLYSLQVGAFSDLELLGPLFAHQSAMAIDYAREIESVREAVHSRGIIGQAVGILMERYRLDDARAFGFLLRLSQNENIKVRVLAEDLVARSTAEYETGR</sequence>
<dbReference type="SUPFAM" id="SSF52172">
    <property type="entry name" value="CheY-like"/>
    <property type="match status" value="1"/>
</dbReference>
<gene>
    <name evidence="6" type="ORF">F0U47_16900</name>
</gene>
<dbReference type="Pfam" id="PF03861">
    <property type="entry name" value="ANTAR"/>
    <property type="match status" value="1"/>
</dbReference>
<dbReference type="InterPro" id="IPR012074">
    <property type="entry name" value="GAF_ANTAR"/>
</dbReference>
<protein>
    <submittedName>
        <fullName evidence="6">GAF and ANTAR domain-containing protein</fullName>
    </submittedName>
</protein>
<evidence type="ECO:0000259" key="5">
    <source>
        <dbReference type="PROSITE" id="PS50921"/>
    </source>
</evidence>
<dbReference type="RefSeq" id="WP_149751632.1">
    <property type="nucleotide sequence ID" value="NZ_VUJW01000010.1"/>
</dbReference>
<dbReference type="Pfam" id="PF13185">
    <property type="entry name" value="GAF_2"/>
    <property type="match status" value="1"/>
</dbReference>
<evidence type="ECO:0000256" key="4">
    <source>
        <dbReference type="ARBA" id="ARBA00023163"/>
    </source>
</evidence>
<dbReference type="AlphaFoldDB" id="A0A5B1LZA6"/>
<evidence type="ECO:0000256" key="3">
    <source>
        <dbReference type="ARBA" id="ARBA00023015"/>
    </source>
</evidence>
<dbReference type="GO" id="GO:0016301">
    <property type="term" value="F:kinase activity"/>
    <property type="evidence" value="ECO:0007669"/>
    <property type="project" value="UniProtKB-KW"/>
</dbReference>
<keyword evidence="1" id="KW-0808">Transferase</keyword>
<dbReference type="Gene3D" id="1.10.10.10">
    <property type="entry name" value="Winged helix-like DNA-binding domain superfamily/Winged helix DNA-binding domain"/>
    <property type="match status" value="1"/>
</dbReference>
<dbReference type="EMBL" id="VUJW01000010">
    <property type="protein sequence ID" value="KAA1426013.1"/>
    <property type="molecule type" value="Genomic_DNA"/>
</dbReference>
<dbReference type="InterPro" id="IPR029016">
    <property type="entry name" value="GAF-like_dom_sf"/>
</dbReference>
<evidence type="ECO:0000256" key="2">
    <source>
        <dbReference type="ARBA" id="ARBA00022777"/>
    </source>
</evidence>
<feature type="domain" description="ANTAR" evidence="5">
    <location>
        <begin position="158"/>
        <end position="219"/>
    </location>
</feature>
<dbReference type="SMART" id="SM01012">
    <property type="entry name" value="ANTAR"/>
    <property type="match status" value="1"/>
</dbReference>
<dbReference type="Gene3D" id="3.30.450.40">
    <property type="match status" value="1"/>
</dbReference>
<accession>A0A5B1LZA6</accession>
<keyword evidence="7" id="KW-1185">Reference proteome</keyword>
<organism evidence="6 7">
    <name type="scientific">Nocardioides antri</name>
    <dbReference type="NCBI Taxonomy" id="2607659"/>
    <lineage>
        <taxon>Bacteria</taxon>
        <taxon>Bacillati</taxon>
        <taxon>Actinomycetota</taxon>
        <taxon>Actinomycetes</taxon>
        <taxon>Propionibacteriales</taxon>
        <taxon>Nocardioidaceae</taxon>
        <taxon>Nocardioides</taxon>
    </lineage>
</organism>
<reference evidence="6 7" key="1">
    <citation type="submission" date="2019-09" db="EMBL/GenBank/DDBJ databases">
        <title>Nocardioides panacisoli sp. nov., isolated from the soil of a ginseng field.</title>
        <authorList>
            <person name="Cho C."/>
        </authorList>
    </citation>
    <scope>NUCLEOTIDE SEQUENCE [LARGE SCALE GENOMIC DNA]</scope>
    <source>
        <strain evidence="6 7">BN140041</strain>
    </source>
</reference>
<dbReference type="InterPro" id="IPR036388">
    <property type="entry name" value="WH-like_DNA-bd_sf"/>
</dbReference>
<name>A0A5B1LZA6_9ACTN</name>
<keyword evidence="2" id="KW-0418">Kinase</keyword>
<evidence type="ECO:0000313" key="6">
    <source>
        <dbReference type="EMBL" id="KAA1426013.1"/>
    </source>
</evidence>
<dbReference type="Proteomes" id="UP000324351">
    <property type="component" value="Unassembled WGS sequence"/>
</dbReference>
<dbReference type="SUPFAM" id="SSF55781">
    <property type="entry name" value="GAF domain-like"/>
    <property type="match status" value="1"/>
</dbReference>
<evidence type="ECO:0000256" key="1">
    <source>
        <dbReference type="ARBA" id="ARBA00022679"/>
    </source>
</evidence>
<dbReference type="InterPro" id="IPR011006">
    <property type="entry name" value="CheY-like_superfamily"/>
</dbReference>
<reference evidence="6 7" key="2">
    <citation type="submission" date="2019-09" db="EMBL/GenBank/DDBJ databases">
        <authorList>
            <person name="Jin C."/>
        </authorList>
    </citation>
    <scope>NUCLEOTIDE SEQUENCE [LARGE SCALE GENOMIC DNA]</scope>
    <source>
        <strain evidence="6 7">BN140041</strain>
    </source>
</reference>
<dbReference type="PROSITE" id="PS50921">
    <property type="entry name" value="ANTAR"/>
    <property type="match status" value="1"/>
</dbReference>
<evidence type="ECO:0000313" key="7">
    <source>
        <dbReference type="Proteomes" id="UP000324351"/>
    </source>
</evidence>